<reference evidence="3 4" key="1">
    <citation type="submission" date="2024-11" db="EMBL/GenBank/DDBJ databases">
        <title>Chromosome-level genome assembly of the freshwater bivalve Anodonta woodiana.</title>
        <authorList>
            <person name="Chen X."/>
        </authorList>
    </citation>
    <scope>NUCLEOTIDE SEQUENCE [LARGE SCALE GENOMIC DNA]</scope>
    <source>
        <strain evidence="3">MN2024</strain>
        <tissue evidence="3">Gills</tissue>
    </source>
</reference>
<feature type="compositionally biased region" description="Basic and acidic residues" evidence="1">
    <location>
        <begin position="306"/>
        <end position="323"/>
    </location>
</feature>
<dbReference type="InterPro" id="IPR036388">
    <property type="entry name" value="WH-like_DNA-bd_sf"/>
</dbReference>
<comment type="caution">
    <text evidence="3">The sequence shown here is derived from an EMBL/GenBank/DDBJ whole genome shotgun (WGS) entry which is preliminary data.</text>
</comment>
<dbReference type="Gene3D" id="1.10.10.10">
    <property type="entry name" value="Winged helix-like DNA-binding domain superfamily/Winged helix DNA-binding domain"/>
    <property type="match status" value="3"/>
</dbReference>
<evidence type="ECO:0000313" key="4">
    <source>
        <dbReference type="Proteomes" id="UP001634394"/>
    </source>
</evidence>
<feature type="domain" description="H15" evidence="2">
    <location>
        <begin position="195"/>
        <end position="271"/>
    </location>
</feature>
<dbReference type="Pfam" id="PF00538">
    <property type="entry name" value="Linker_histone"/>
    <property type="match status" value="3"/>
</dbReference>
<gene>
    <name evidence="3" type="ORF">ACJMK2_035294</name>
</gene>
<feature type="region of interest" description="Disordered" evidence="1">
    <location>
        <begin position="269"/>
        <end position="393"/>
    </location>
</feature>
<dbReference type="SUPFAM" id="SSF46785">
    <property type="entry name" value="Winged helix' DNA-binding domain"/>
    <property type="match status" value="3"/>
</dbReference>
<keyword evidence="4" id="KW-1185">Reference proteome</keyword>
<organism evidence="3 4">
    <name type="scientific">Sinanodonta woodiana</name>
    <name type="common">Chinese pond mussel</name>
    <name type="synonym">Anodonta woodiana</name>
    <dbReference type="NCBI Taxonomy" id="1069815"/>
    <lineage>
        <taxon>Eukaryota</taxon>
        <taxon>Metazoa</taxon>
        <taxon>Spiralia</taxon>
        <taxon>Lophotrochozoa</taxon>
        <taxon>Mollusca</taxon>
        <taxon>Bivalvia</taxon>
        <taxon>Autobranchia</taxon>
        <taxon>Heteroconchia</taxon>
        <taxon>Palaeoheterodonta</taxon>
        <taxon>Unionida</taxon>
        <taxon>Unionoidea</taxon>
        <taxon>Unionidae</taxon>
        <taxon>Unioninae</taxon>
        <taxon>Sinanodonta</taxon>
    </lineage>
</organism>
<proteinExistence type="predicted"/>
<evidence type="ECO:0000259" key="2">
    <source>
        <dbReference type="PROSITE" id="PS51504"/>
    </source>
</evidence>
<feature type="compositionally biased region" description="Basic and acidic residues" evidence="1">
    <location>
        <begin position="331"/>
        <end position="352"/>
    </location>
</feature>
<evidence type="ECO:0000313" key="3">
    <source>
        <dbReference type="EMBL" id="KAL3877598.1"/>
    </source>
</evidence>
<feature type="domain" description="H15" evidence="2">
    <location>
        <begin position="470"/>
        <end position="545"/>
    </location>
</feature>
<dbReference type="Proteomes" id="UP001634394">
    <property type="component" value="Unassembled WGS sequence"/>
</dbReference>
<feature type="compositionally biased region" description="Basic and acidic residues" evidence="1">
    <location>
        <begin position="14"/>
        <end position="84"/>
    </location>
</feature>
<feature type="compositionally biased region" description="Basic residues" evidence="1">
    <location>
        <begin position="364"/>
        <end position="383"/>
    </location>
</feature>
<protein>
    <recommendedName>
        <fullName evidence="2">H15 domain-containing protein</fullName>
    </recommendedName>
</protein>
<name>A0ABD3WXX0_SINWO</name>
<dbReference type="InterPro" id="IPR005818">
    <property type="entry name" value="Histone_H1/H5_H15"/>
</dbReference>
<dbReference type="AlphaFoldDB" id="A0ABD3WXX0"/>
<dbReference type="SMART" id="SM00526">
    <property type="entry name" value="H15"/>
    <property type="match status" value="2"/>
</dbReference>
<accession>A0ABD3WXX0</accession>
<feature type="region of interest" description="Disordered" evidence="1">
    <location>
        <begin position="1"/>
        <end position="84"/>
    </location>
</feature>
<evidence type="ECO:0000256" key="1">
    <source>
        <dbReference type="SAM" id="MobiDB-lite"/>
    </source>
</evidence>
<dbReference type="EMBL" id="JBJQND010000005">
    <property type="protein sequence ID" value="KAL3877598.1"/>
    <property type="molecule type" value="Genomic_DNA"/>
</dbReference>
<sequence>MPAIKLKKVTAEYIAEKEREANKNKKGREKNSKKSLEDNSLEEPKSKKSLEDVVEEPKAKKVPEVVAEELKSKDKTADSSEKEEEDVKPYNFLDVKILWDKRKRTIPAVEQRVIDWMDENLEKKEDVFIPLQALYGYYAETCQLDSSNVVDIPVFNRYVRTKLGKNFGLKESSAYKGLLKERKRNVKPKVKGDAVTFKMKDVVEEIVKAAGNPKKGIHFGSLKVSIASKYPALRVDIHPKKLRASLERGVRLGQLERVKGVGMCGYYRLPGAPDHEEEEEKTKKNKKTKKEKEEKEGEEGEIPASAEEKVNGSSEEKVEELPKKTGRKRKAQAEENDKKEDNKEGEEAKSEKEEEEEKTEGSQKKTKKKRNKKKKKNKSKNKYRGAAAKHSDPQKIEDIFPLAVTYQSEPKEASGTRIKQYIKDNYGDVNVERLKKALDKGVQRGLWEQLSGNNIAGTFHLLVDTFNPSHSDNIEDWICQAIVACHEPKQASAGLIKKYIMEYHPKFSVENRPHLFKAALEKACNKGVIRQLSGIGASGSFQLVKKFFPSPTILAGELDEEESEEENDDDEIDEEIYVVRPTKRARGAGRIPITVLQRQKKH</sequence>
<dbReference type="InterPro" id="IPR036390">
    <property type="entry name" value="WH_DNA-bd_sf"/>
</dbReference>
<dbReference type="PROSITE" id="PS51504">
    <property type="entry name" value="H15"/>
    <property type="match status" value="2"/>
</dbReference>